<comment type="caution">
    <text evidence="1">The sequence shown here is derived from an EMBL/GenBank/DDBJ whole genome shotgun (WGS) entry which is preliminary data.</text>
</comment>
<dbReference type="EMBL" id="QTSX02005776">
    <property type="protein sequence ID" value="KAJ9057659.1"/>
    <property type="molecule type" value="Genomic_DNA"/>
</dbReference>
<evidence type="ECO:0000313" key="1">
    <source>
        <dbReference type="EMBL" id="KAJ9057659.1"/>
    </source>
</evidence>
<protein>
    <submittedName>
        <fullName evidence="1">Uncharacterized protein</fullName>
    </submittedName>
</protein>
<gene>
    <name evidence="1" type="ORF">DSO57_1020528</name>
</gene>
<accession>A0ACC2S5V1</accession>
<dbReference type="Proteomes" id="UP001165960">
    <property type="component" value="Unassembled WGS sequence"/>
</dbReference>
<name>A0ACC2S5V1_9FUNG</name>
<proteinExistence type="predicted"/>
<keyword evidence="2" id="KW-1185">Reference proteome</keyword>
<organism evidence="1 2">
    <name type="scientific">Entomophthora muscae</name>
    <dbReference type="NCBI Taxonomy" id="34485"/>
    <lineage>
        <taxon>Eukaryota</taxon>
        <taxon>Fungi</taxon>
        <taxon>Fungi incertae sedis</taxon>
        <taxon>Zoopagomycota</taxon>
        <taxon>Entomophthoromycotina</taxon>
        <taxon>Entomophthoromycetes</taxon>
        <taxon>Entomophthorales</taxon>
        <taxon>Entomophthoraceae</taxon>
        <taxon>Entomophthora</taxon>
    </lineage>
</organism>
<reference evidence="1" key="1">
    <citation type="submission" date="2022-04" db="EMBL/GenBank/DDBJ databases">
        <title>Genome of the entomopathogenic fungus Entomophthora muscae.</title>
        <authorList>
            <person name="Elya C."/>
            <person name="Lovett B.R."/>
            <person name="Lee E."/>
            <person name="Macias A.M."/>
            <person name="Hajek A.E."/>
            <person name="De Bivort B.L."/>
            <person name="Kasson M.T."/>
            <person name="De Fine Licht H.H."/>
            <person name="Stajich J.E."/>
        </authorList>
    </citation>
    <scope>NUCLEOTIDE SEQUENCE</scope>
    <source>
        <strain evidence="1">Berkeley</strain>
    </source>
</reference>
<evidence type="ECO:0000313" key="2">
    <source>
        <dbReference type="Proteomes" id="UP001165960"/>
    </source>
</evidence>
<sequence>MVPSSRPWAILGRSLLCIVKLAPILWWALPSGPQAVHPQFSRAVRIPFSDTTAIMKLNLLGRVFPGFACLHLKELNITRLCSFCSLFPGLCPVPNYSHDHH</sequence>